<keyword evidence="7" id="KW-1185">Reference proteome</keyword>
<evidence type="ECO:0000256" key="2">
    <source>
        <dbReference type="ARBA" id="ARBA00022692"/>
    </source>
</evidence>
<dbReference type="VEuPathDB" id="FungiDB:AB675_146"/>
<dbReference type="InterPro" id="IPR005828">
    <property type="entry name" value="MFS_sugar_transport-like"/>
</dbReference>
<dbReference type="Pfam" id="PF00083">
    <property type="entry name" value="Sugar_tr"/>
    <property type="match status" value="1"/>
</dbReference>
<evidence type="ECO:0000313" key="6">
    <source>
        <dbReference type="EMBL" id="KPI37815.1"/>
    </source>
</evidence>
<dbReference type="STRING" id="1664694.A0A0N1NXK4"/>
<dbReference type="PANTHER" id="PTHR23508:SF10">
    <property type="entry name" value="CARBOXYLIC ACID TRANSPORTER PROTEIN HOMOLOG"/>
    <property type="match status" value="1"/>
</dbReference>
<comment type="subcellular location">
    <subcellularLocation>
        <location evidence="1">Membrane</location>
        <topology evidence="1">Multi-pass membrane protein</topology>
    </subcellularLocation>
</comment>
<name>A0A0N1NXK4_9EURO</name>
<dbReference type="RefSeq" id="XP_017997778.1">
    <property type="nucleotide sequence ID" value="XM_018141364.1"/>
</dbReference>
<keyword evidence="2 5" id="KW-0812">Transmembrane</keyword>
<feature type="transmembrane region" description="Helical" evidence="5">
    <location>
        <begin position="317"/>
        <end position="340"/>
    </location>
</feature>
<feature type="transmembrane region" description="Helical" evidence="5">
    <location>
        <begin position="293"/>
        <end position="311"/>
    </location>
</feature>
<feature type="transmembrane region" description="Helical" evidence="5">
    <location>
        <begin position="141"/>
        <end position="160"/>
    </location>
</feature>
<feature type="transmembrane region" description="Helical" evidence="5">
    <location>
        <begin position="390"/>
        <end position="410"/>
    </location>
</feature>
<sequence>MGVAQNLKLWKNNVTFIDSNGEEVTKEIPRVVPPAPWKVIALMDKKAWMYFLLGLGAWTADGYDFNAVNLVATNLSVVFDRPLTDITLSITLTLLFRSIGAFIFGMLADSYGRKWPLAIDLFILAVLQIGTAYAGSFQAFIGVRAIFGIAWVVFGVLINLTAVRYSGEGWKAIFHVGAGFTGLMAILVCIMPESKIYKDEEDIKGWNERARAVAKDLKKAARQYWGRFLYCVILSMGFNWMSHGSQDVYPSYLQVQKGFTPSAKSTATIIGQCGAITGGAICGYYSQFIGRRLTVVIACIFGACMIPLWVIPNSWGAIAGGTFLIQAAVNGAWGVMPILLNEYAPPQFRGVFPGTVYQLGNMLSAPAAQIQTVAASGWIKPAKNGLKPNYSQVMAIVMSIVFVSVAIFTACGQERLGSHFELVKRAGAEGDVINDKAVATIDNDRTHANDLELQKGACVHKEDV</sequence>
<dbReference type="InterPro" id="IPR036259">
    <property type="entry name" value="MFS_trans_sf"/>
</dbReference>
<protein>
    <submittedName>
        <fullName evidence="6">Carboxylic acid transporter-like protein</fullName>
    </submittedName>
</protein>
<evidence type="ECO:0000313" key="7">
    <source>
        <dbReference type="Proteomes" id="UP000038010"/>
    </source>
</evidence>
<keyword evidence="4 5" id="KW-0472">Membrane</keyword>
<dbReference type="GeneID" id="28733233"/>
<evidence type="ECO:0000256" key="3">
    <source>
        <dbReference type="ARBA" id="ARBA00022989"/>
    </source>
</evidence>
<dbReference type="InterPro" id="IPR011701">
    <property type="entry name" value="MFS"/>
</dbReference>
<dbReference type="Gene3D" id="1.20.1250.20">
    <property type="entry name" value="MFS general substrate transporter like domains"/>
    <property type="match status" value="1"/>
</dbReference>
<organism evidence="6 7">
    <name type="scientific">Cyphellophora attinorum</name>
    <dbReference type="NCBI Taxonomy" id="1664694"/>
    <lineage>
        <taxon>Eukaryota</taxon>
        <taxon>Fungi</taxon>
        <taxon>Dikarya</taxon>
        <taxon>Ascomycota</taxon>
        <taxon>Pezizomycotina</taxon>
        <taxon>Eurotiomycetes</taxon>
        <taxon>Chaetothyriomycetidae</taxon>
        <taxon>Chaetothyriales</taxon>
        <taxon>Cyphellophoraceae</taxon>
        <taxon>Cyphellophora</taxon>
    </lineage>
</organism>
<feature type="transmembrane region" description="Helical" evidence="5">
    <location>
        <begin position="86"/>
        <end position="108"/>
    </location>
</feature>
<gene>
    <name evidence="6" type="ORF">AB675_146</name>
</gene>
<dbReference type="AlphaFoldDB" id="A0A0N1NXK4"/>
<dbReference type="EMBL" id="LFJN01000022">
    <property type="protein sequence ID" value="KPI37815.1"/>
    <property type="molecule type" value="Genomic_DNA"/>
</dbReference>
<dbReference type="Pfam" id="PF07690">
    <property type="entry name" value="MFS_1"/>
    <property type="match status" value="1"/>
</dbReference>
<dbReference type="SUPFAM" id="SSF103473">
    <property type="entry name" value="MFS general substrate transporter"/>
    <property type="match status" value="1"/>
</dbReference>
<dbReference type="GO" id="GO:0005886">
    <property type="term" value="C:plasma membrane"/>
    <property type="evidence" value="ECO:0007669"/>
    <property type="project" value="TreeGrafter"/>
</dbReference>
<proteinExistence type="predicted"/>
<dbReference type="OrthoDB" id="5296287at2759"/>
<dbReference type="GO" id="GO:0035879">
    <property type="term" value="P:plasma membrane lactate transport"/>
    <property type="evidence" value="ECO:0007669"/>
    <property type="project" value="TreeGrafter"/>
</dbReference>
<dbReference type="GO" id="GO:0015355">
    <property type="term" value="F:secondary active monocarboxylate transmembrane transporter activity"/>
    <property type="evidence" value="ECO:0007669"/>
    <property type="project" value="TreeGrafter"/>
</dbReference>
<evidence type="ECO:0000256" key="4">
    <source>
        <dbReference type="ARBA" id="ARBA00023136"/>
    </source>
</evidence>
<feature type="transmembrane region" description="Helical" evidence="5">
    <location>
        <begin position="114"/>
        <end position="134"/>
    </location>
</feature>
<feature type="transmembrane region" description="Helical" evidence="5">
    <location>
        <begin position="224"/>
        <end position="242"/>
    </location>
</feature>
<keyword evidence="3 5" id="KW-1133">Transmembrane helix</keyword>
<evidence type="ECO:0000256" key="5">
    <source>
        <dbReference type="SAM" id="Phobius"/>
    </source>
</evidence>
<reference evidence="6 7" key="1">
    <citation type="submission" date="2015-06" db="EMBL/GenBank/DDBJ databases">
        <title>Draft genome of the ant-associated black yeast Phialophora attae CBS 131958.</title>
        <authorList>
            <person name="Moreno L.F."/>
            <person name="Stielow B.J."/>
            <person name="de Hoog S."/>
            <person name="Vicente V.A."/>
            <person name="Weiss V.A."/>
            <person name="de Vries M."/>
            <person name="Cruz L.M."/>
            <person name="Souza E.M."/>
        </authorList>
    </citation>
    <scope>NUCLEOTIDE SEQUENCE [LARGE SCALE GENOMIC DNA]</scope>
    <source>
        <strain evidence="6 7">CBS 131958</strain>
    </source>
</reference>
<dbReference type="Proteomes" id="UP000038010">
    <property type="component" value="Unassembled WGS sequence"/>
</dbReference>
<dbReference type="PANTHER" id="PTHR23508">
    <property type="entry name" value="CARBOXYLIC ACID TRANSPORTER PROTEIN HOMOLOG"/>
    <property type="match status" value="1"/>
</dbReference>
<accession>A0A0N1NXK4</accession>
<feature type="transmembrane region" description="Helical" evidence="5">
    <location>
        <begin position="172"/>
        <end position="191"/>
    </location>
</feature>
<comment type="caution">
    <text evidence="6">The sequence shown here is derived from an EMBL/GenBank/DDBJ whole genome shotgun (WGS) entry which is preliminary data.</text>
</comment>
<evidence type="ECO:0000256" key="1">
    <source>
        <dbReference type="ARBA" id="ARBA00004141"/>
    </source>
</evidence>
<dbReference type="CDD" id="cd17316">
    <property type="entry name" value="MFS_SV2_like"/>
    <property type="match status" value="1"/>
</dbReference>